<comment type="similarity">
    <text evidence="2 5">Belongs to the pseudouridine synthase TruB family. Type 1 subfamily.</text>
</comment>
<dbReference type="Pfam" id="PF01509">
    <property type="entry name" value="TruB_N"/>
    <property type="match status" value="1"/>
</dbReference>
<dbReference type="Proteomes" id="UP000317982">
    <property type="component" value="Unassembled WGS sequence"/>
</dbReference>
<feature type="compositionally biased region" description="Basic residues" evidence="6">
    <location>
        <begin position="10"/>
        <end position="48"/>
    </location>
</feature>
<dbReference type="OrthoDB" id="9802309at2"/>
<dbReference type="InterPro" id="IPR014780">
    <property type="entry name" value="tRNA_psdUridine_synth_TruB"/>
</dbReference>
<dbReference type="GO" id="GO:0003723">
    <property type="term" value="F:RNA binding"/>
    <property type="evidence" value="ECO:0007669"/>
    <property type="project" value="InterPro"/>
</dbReference>
<dbReference type="InterPro" id="IPR020103">
    <property type="entry name" value="PsdUridine_synth_cat_dom_sf"/>
</dbReference>
<keyword evidence="4 5" id="KW-0413">Isomerase</keyword>
<dbReference type="FunCoup" id="A0A545AU11">
    <property type="interactions" value="196"/>
</dbReference>
<evidence type="ECO:0000256" key="5">
    <source>
        <dbReference type="HAMAP-Rule" id="MF_01080"/>
    </source>
</evidence>
<protein>
    <recommendedName>
        <fullName evidence="5">tRNA pseudouridine synthase B</fullName>
        <ecNumber evidence="5">5.4.99.25</ecNumber>
    </recommendedName>
    <alternativeName>
        <fullName evidence="5">tRNA pseudouridine(55) synthase</fullName>
        <shortName evidence="5">Psi55 synthase</shortName>
    </alternativeName>
    <alternativeName>
        <fullName evidence="5">tRNA pseudouridylate synthase</fullName>
    </alternativeName>
    <alternativeName>
        <fullName evidence="5">tRNA-uridine isomerase</fullName>
    </alternativeName>
</protein>
<reference evidence="10 11" key="1">
    <citation type="submission" date="2019-07" db="EMBL/GenBank/DDBJ databases">
        <title>Cryptosporangium phraense sp. nov., isolated from plant litter.</title>
        <authorList>
            <person name="Suriyachadkun C."/>
        </authorList>
    </citation>
    <scope>NUCLEOTIDE SEQUENCE [LARGE SCALE GENOMIC DNA]</scope>
    <source>
        <strain evidence="10 11">A-T 5661</strain>
    </source>
</reference>
<comment type="caution">
    <text evidence="10">The sequence shown here is derived from an EMBL/GenBank/DDBJ whole genome shotgun (WGS) entry which is preliminary data.</text>
</comment>
<evidence type="ECO:0000259" key="9">
    <source>
        <dbReference type="Pfam" id="PF16198"/>
    </source>
</evidence>
<evidence type="ECO:0000256" key="6">
    <source>
        <dbReference type="SAM" id="MobiDB-lite"/>
    </source>
</evidence>
<dbReference type="InParanoid" id="A0A545AU11"/>
<evidence type="ECO:0000256" key="4">
    <source>
        <dbReference type="ARBA" id="ARBA00023235"/>
    </source>
</evidence>
<dbReference type="Pfam" id="PF16198">
    <property type="entry name" value="TruB_C_2"/>
    <property type="match status" value="1"/>
</dbReference>
<dbReference type="Gene3D" id="2.30.130.10">
    <property type="entry name" value="PUA domain"/>
    <property type="match status" value="1"/>
</dbReference>
<dbReference type="FunFam" id="3.30.2350.10:FF:000011">
    <property type="entry name" value="tRNA pseudouridine synthase B"/>
    <property type="match status" value="1"/>
</dbReference>
<dbReference type="InterPro" id="IPR015225">
    <property type="entry name" value="tRNA_psdUridine_synth_fam2_C"/>
</dbReference>
<evidence type="ECO:0000259" key="7">
    <source>
        <dbReference type="Pfam" id="PF01509"/>
    </source>
</evidence>
<organism evidence="10 11">
    <name type="scientific">Cryptosporangium phraense</name>
    <dbReference type="NCBI Taxonomy" id="2593070"/>
    <lineage>
        <taxon>Bacteria</taxon>
        <taxon>Bacillati</taxon>
        <taxon>Actinomycetota</taxon>
        <taxon>Actinomycetes</taxon>
        <taxon>Cryptosporangiales</taxon>
        <taxon>Cryptosporangiaceae</taxon>
        <taxon>Cryptosporangium</taxon>
    </lineage>
</organism>
<dbReference type="HAMAP" id="MF_01080">
    <property type="entry name" value="TruB_bact"/>
    <property type="match status" value="1"/>
</dbReference>
<evidence type="ECO:0000256" key="3">
    <source>
        <dbReference type="ARBA" id="ARBA00022694"/>
    </source>
</evidence>
<evidence type="ECO:0000259" key="8">
    <source>
        <dbReference type="Pfam" id="PF09142"/>
    </source>
</evidence>
<comment type="catalytic activity">
    <reaction evidence="1 5">
        <text>uridine(55) in tRNA = pseudouridine(55) in tRNA</text>
        <dbReference type="Rhea" id="RHEA:42532"/>
        <dbReference type="Rhea" id="RHEA-COMP:10101"/>
        <dbReference type="Rhea" id="RHEA-COMP:10102"/>
        <dbReference type="ChEBI" id="CHEBI:65314"/>
        <dbReference type="ChEBI" id="CHEBI:65315"/>
        <dbReference type="EC" id="5.4.99.25"/>
    </reaction>
</comment>
<evidence type="ECO:0000313" key="11">
    <source>
        <dbReference type="Proteomes" id="UP000317982"/>
    </source>
</evidence>
<feature type="domain" description="tRNA pseudouridylate synthase B C-terminal" evidence="9">
    <location>
        <begin position="232"/>
        <end position="274"/>
    </location>
</feature>
<sequence length="347" mass="36788">MVGLAALPRPGRRRGAVGPARRGRAPAGRRVHRPRPAGERRRRGRRRAGSGAGDVTSGLVVVDKPSGMTSHDVVSKARKIFRTRKIGHAGTLDPMATGVLVLGVERATKLLGHLTLTDKTYVATIRLGYATVTDDAEGSRLEGPGASNIGPDDVRTAMKDLTGTIDQVPSAVSAVKVAGRRAYDRVRSGEEVELAARTVTVTRFDLLADRRPEPDLLDLDVIVECSSGTYVRALARDLGRALGTGGHLTALRRTRVGPFTIAEARTLEQLAEAEEPVTLDLDAAVATAFPRRDVDEGEATVLGHGGRLPTTGLTGVYGVFGPDGRVVALVRERDGATRSEVVLRPSG</sequence>
<evidence type="ECO:0000256" key="2">
    <source>
        <dbReference type="ARBA" id="ARBA00005642"/>
    </source>
</evidence>
<proteinExistence type="inferred from homology"/>
<dbReference type="InterPro" id="IPR036974">
    <property type="entry name" value="PUA_sf"/>
</dbReference>
<keyword evidence="11" id="KW-1185">Reference proteome</keyword>
<dbReference type="Gene3D" id="3.30.2350.10">
    <property type="entry name" value="Pseudouridine synthase"/>
    <property type="match status" value="1"/>
</dbReference>
<evidence type="ECO:0000256" key="1">
    <source>
        <dbReference type="ARBA" id="ARBA00000385"/>
    </source>
</evidence>
<dbReference type="InterPro" id="IPR002501">
    <property type="entry name" value="PsdUridine_synth_N"/>
</dbReference>
<comment type="function">
    <text evidence="5">Responsible for synthesis of pseudouridine from uracil-55 in the psi GC loop of transfer RNAs.</text>
</comment>
<accession>A0A545AU11</accession>
<keyword evidence="3 5" id="KW-0819">tRNA processing</keyword>
<dbReference type="CDD" id="cd02573">
    <property type="entry name" value="PseudoU_synth_EcTruB"/>
    <property type="match status" value="1"/>
</dbReference>
<dbReference type="GO" id="GO:0031119">
    <property type="term" value="P:tRNA pseudouridine synthesis"/>
    <property type="evidence" value="ECO:0007669"/>
    <property type="project" value="UniProtKB-UniRule"/>
</dbReference>
<dbReference type="EC" id="5.4.99.25" evidence="5"/>
<dbReference type="PANTHER" id="PTHR13767">
    <property type="entry name" value="TRNA-PSEUDOURIDINE SYNTHASE"/>
    <property type="match status" value="1"/>
</dbReference>
<dbReference type="Pfam" id="PF09142">
    <property type="entry name" value="TruB_C"/>
    <property type="match status" value="1"/>
</dbReference>
<dbReference type="GO" id="GO:0160148">
    <property type="term" value="F:tRNA pseudouridine(55) synthase activity"/>
    <property type="evidence" value="ECO:0007669"/>
    <property type="project" value="UniProtKB-EC"/>
</dbReference>
<dbReference type="AlphaFoldDB" id="A0A545AU11"/>
<feature type="active site" description="Nucleophile" evidence="5">
    <location>
        <position position="93"/>
    </location>
</feature>
<name>A0A545AU11_9ACTN</name>
<dbReference type="SUPFAM" id="SSF88697">
    <property type="entry name" value="PUA domain-like"/>
    <property type="match status" value="1"/>
</dbReference>
<feature type="domain" description="tRNA pseudouridine synthase II TruB subfamily 2 C-terminal" evidence="8">
    <location>
        <begin position="289"/>
        <end position="344"/>
    </location>
</feature>
<feature type="region of interest" description="Disordered" evidence="6">
    <location>
        <begin position="1"/>
        <end position="63"/>
    </location>
</feature>
<dbReference type="InterPro" id="IPR015947">
    <property type="entry name" value="PUA-like_sf"/>
</dbReference>
<dbReference type="PANTHER" id="PTHR13767:SF2">
    <property type="entry name" value="PSEUDOURIDYLATE SYNTHASE TRUB1"/>
    <property type="match status" value="1"/>
</dbReference>
<dbReference type="SUPFAM" id="SSF55120">
    <property type="entry name" value="Pseudouridine synthase"/>
    <property type="match status" value="1"/>
</dbReference>
<gene>
    <name evidence="5 10" type="primary">truB</name>
    <name evidence="10" type="ORF">FL583_12670</name>
</gene>
<dbReference type="InterPro" id="IPR032819">
    <property type="entry name" value="TruB_C"/>
</dbReference>
<dbReference type="GO" id="GO:1990481">
    <property type="term" value="P:mRNA pseudouridine synthesis"/>
    <property type="evidence" value="ECO:0007669"/>
    <property type="project" value="TreeGrafter"/>
</dbReference>
<evidence type="ECO:0000313" key="10">
    <source>
        <dbReference type="EMBL" id="TQS44804.1"/>
    </source>
</evidence>
<dbReference type="NCBIfam" id="TIGR00431">
    <property type="entry name" value="TruB"/>
    <property type="match status" value="1"/>
</dbReference>
<feature type="domain" description="Pseudouridine synthase II N-terminal" evidence="7">
    <location>
        <begin position="78"/>
        <end position="231"/>
    </location>
</feature>
<dbReference type="EMBL" id="VIRS01000007">
    <property type="protein sequence ID" value="TQS44804.1"/>
    <property type="molecule type" value="Genomic_DNA"/>
</dbReference>